<evidence type="ECO:0000259" key="1">
    <source>
        <dbReference type="Pfam" id="PF05036"/>
    </source>
</evidence>
<dbReference type="GO" id="GO:0042834">
    <property type="term" value="F:peptidoglycan binding"/>
    <property type="evidence" value="ECO:0007669"/>
    <property type="project" value="InterPro"/>
</dbReference>
<evidence type="ECO:0000313" key="2">
    <source>
        <dbReference type="EMBL" id="TCN63059.1"/>
    </source>
</evidence>
<accession>A0A4R2EG48</accession>
<reference evidence="2 3" key="1">
    <citation type="submission" date="2019-03" db="EMBL/GenBank/DDBJ databases">
        <title>Genomic Encyclopedia of Archaeal and Bacterial Type Strains, Phase II (KMG-II): from individual species to whole genera.</title>
        <authorList>
            <person name="Goeker M."/>
        </authorList>
    </citation>
    <scope>NUCLEOTIDE SEQUENCE [LARGE SCALE GENOMIC DNA]</scope>
    <source>
        <strain evidence="2 3">RL-C</strain>
    </source>
</reference>
<dbReference type="AlphaFoldDB" id="A0A4R2EG48"/>
<feature type="domain" description="SPOR" evidence="1">
    <location>
        <begin position="91"/>
        <end position="151"/>
    </location>
</feature>
<protein>
    <submittedName>
        <fullName evidence="2">Sporulation related protein</fullName>
    </submittedName>
</protein>
<evidence type="ECO:0000313" key="3">
    <source>
        <dbReference type="Proteomes" id="UP000294830"/>
    </source>
</evidence>
<dbReference type="EMBL" id="SLWB01000016">
    <property type="protein sequence ID" value="TCN63059.1"/>
    <property type="molecule type" value="Genomic_DNA"/>
</dbReference>
<dbReference type="RefSeq" id="WP_131840226.1">
    <property type="nucleotide sequence ID" value="NZ_SLWB01000016.1"/>
</dbReference>
<dbReference type="Proteomes" id="UP000294830">
    <property type="component" value="Unassembled WGS sequence"/>
</dbReference>
<dbReference type="Pfam" id="PF05036">
    <property type="entry name" value="SPOR"/>
    <property type="match status" value="1"/>
</dbReference>
<proteinExistence type="predicted"/>
<comment type="caution">
    <text evidence="2">The sequence shown here is derived from an EMBL/GenBank/DDBJ whole genome shotgun (WGS) entry which is preliminary data.</text>
</comment>
<dbReference type="InterPro" id="IPR007730">
    <property type="entry name" value="SPOR-like_dom"/>
</dbReference>
<keyword evidence="3" id="KW-1185">Reference proteome</keyword>
<dbReference type="OrthoDB" id="2473397at2"/>
<sequence length="160" mass="18263">MKKIIAVIAILMAGYLKGYTQNLTVSSDTTQRVVFYNIYSDIAQPGPNEATVKLNQPAFLKQAVAQMAVKNERTFTQNGYRIRIFSDNKQNSRQESEALVLQFEAKYPSVKAYRSYSSPYFRVSVGDFRTLNEAKAFLEVVKIEYPKAYPVKEKINFPPL</sequence>
<name>A0A4R2EG48_9BACT</name>
<gene>
    <name evidence="2" type="ORF">CLV25_11637</name>
</gene>
<organism evidence="2 3">
    <name type="scientific">Acetobacteroides hydrogenigenes</name>
    <dbReference type="NCBI Taxonomy" id="979970"/>
    <lineage>
        <taxon>Bacteria</taxon>
        <taxon>Pseudomonadati</taxon>
        <taxon>Bacteroidota</taxon>
        <taxon>Bacteroidia</taxon>
        <taxon>Bacteroidales</taxon>
        <taxon>Rikenellaceae</taxon>
        <taxon>Acetobacteroides</taxon>
    </lineage>
</organism>